<feature type="transmembrane region" description="Helical" evidence="3">
    <location>
        <begin position="12"/>
        <end position="43"/>
    </location>
</feature>
<dbReference type="Pfam" id="PF00015">
    <property type="entry name" value="MCPsignal"/>
    <property type="match status" value="1"/>
</dbReference>
<organism evidence="5 6">
    <name type="scientific">Caminibacter mediatlanticus TB-2</name>
    <dbReference type="NCBI Taxonomy" id="391592"/>
    <lineage>
        <taxon>Bacteria</taxon>
        <taxon>Pseudomonadati</taxon>
        <taxon>Campylobacterota</taxon>
        <taxon>Epsilonproteobacteria</taxon>
        <taxon>Nautiliales</taxon>
        <taxon>Nautiliaceae</taxon>
        <taxon>Caminibacter</taxon>
    </lineage>
</organism>
<accession>A0ABX5VA25</accession>
<keyword evidence="3" id="KW-0812">Transmembrane</keyword>
<keyword evidence="6" id="KW-1185">Reference proteome</keyword>
<gene>
    <name evidence="5" type="ORF">FE773_06445</name>
</gene>
<keyword evidence="3" id="KW-1133">Transmembrane helix</keyword>
<dbReference type="EMBL" id="CP040463">
    <property type="protein sequence ID" value="QCT94834.1"/>
    <property type="molecule type" value="Genomic_DNA"/>
</dbReference>
<dbReference type="Proteomes" id="UP000306825">
    <property type="component" value="Chromosome"/>
</dbReference>
<dbReference type="PROSITE" id="PS50111">
    <property type="entry name" value="CHEMOTAXIS_TRANSDUC_2"/>
    <property type="match status" value="1"/>
</dbReference>
<dbReference type="InterPro" id="IPR025991">
    <property type="entry name" value="Chemoreceptor_zinc-bind_dom"/>
</dbReference>
<dbReference type="RefSeq" id="WP_138323537.1">
    <property type="nucleotide sequence ID" value="NZ_CP040463.1"/>
</dbReference>
<keyword evidence="1 2" id="KW-0807">Transducer</keyword>
<dbReference type="Pfam" id="PF13682">
    <property type="entry name" value="CZB"/>
    <property type="match status" value="1"/>
</dbReference>
<evidence type="ECO:0000259" key="4">
    <source>
        <dbReference type="PROSITE" id="PS50111"/>
    </source>
</evidence>
<name>A0ABX5VA25_9BACT</name>
<evidence type="ECO:0000313" key="6">
    <source>
        <dbReference type="Proteomes" id="UP000306825"/>
    </source>
</evidence>
<dbReference type="Gene3D" id="1.20.120.30">
    <property type="entry name" value="Aspartate receptor, ligand-binding domain"/>
    <property type="match status" value="1"/>
</dbReference>
<dbReference type="SUPFAM" id="SSF58104">
    <property type="entry name" value="Methyl-accepting chemotaxis protein (MCP) signaling domain"/>
    <property type="match status" value="1"/>
</dbReference>
<dbReference type="SMART" id="SM00283">
    <property type="entry name" value="MA"/>
    <property type="match status" value="1"/>
</dbReference>
<evidence type="ECO:0000256" key="3">
    <source>
        <dbReference type="SAM" id="Phobius"/>
    </source>
</evidence>
<dbReference type="Gene3D" id="1.10.287.950">
    <property type="entry name" value="Methyl-accepting chemotaxis protein"/>
    <property type="match status" value="1"/>
</dbReference>
<protein>
    <submittedName>
        <fullName evidence="5">Chemotaxis protein</fullName>
    </submittedName>
</protein>
<feature type="domain" description="Methyl-accepting transducer" evidence="4">
    <location>
        <begin position="164"/>
        <end position="302"/>
    </location>
</feature>
<evidence type="ECO:0000256" key="2">
    <source>
        <dbReference type="PROSITE-ProRule" id="PRU00284"/>
    </source>
</evidence>
<dbReference type="PANTHER" id="PTHR32089">
    <property type="entry name" value="METHYL-ACCEPTING CHEMOTAXIS PROTEIN MCPB"/>
    <property type="match status" value="1"/>
</dbReference>
<evidence type="ECO:0000313" key="5">
    <source>
        <dbReference type="EMBL" id="QCT94834.1"/>
    </source>
</evidence>
<keyword evidence="3" id="KW-0472">Membrane</keyword>
<sequence>MREKYIKIGISFLSVIGVVISFFHNQYILGVLFLIIGIIPWFIKEEKKNDDVLDKINSVVEKIYNGEIHHRIILDNDNTKEEKIGWNINESLDQIEDLLREAENTVNAIIRGEEYRYIMPSGLHGEFRNVAEGFQKAIESLKLSKKVELIKKLGDNLQKIDGGVAANLEKLANEVFSIDESFQVITQKVLESSKLSKETESLMSESKSEFERLSLKVNETSEEIHHMAENIDNISKIVELIKDIADQTNLLALNAAIEAARAGEHGRGFAVVADNVRSLAEKTQKATNEIAITIQTLQQQFNLIEDNTNDVVEIGNKTFETINKFEEVLNFLNKNLKDVDEYTKENMLKLVFIIIKVGHITFKSQLYSGVLNETYIDKIVNTENSCKFAGWIKQHGDKIKDYPYYKKMFEVHHKMHKIGDEVMQKVKAEGITKENKNYYYEKLVEYEKAAKELFKLLDDLLRFVKEKGIISEIIELKG</sequence>
<proteinExistence type="predicted"/>
<dbReference type="PANTHER" id="PTHR32089:SF112">
    <property type="entry name" value="LYSOZYME-LIKE PROTEIN-RELATED"/>
    <property type="match status" value="1"/>
</dbReference>
<dbReference type="InterPro" id="IPR004089">
    <property type="entry name" value="MCPsignal_dom"/>
</dbReference>
<dbReference type="Gene3D" id="1.20.120.1530">
    <property type="match status" value="1"/>
</dbReference>
<evidence type="ECO:0000256" key="1">
    <source>
        <dbReference type="ARBA" id="ARBA00023224"/>
    </source>
</evidence>
<reference evidence="5 6" key="1">
    <citation type="submission" date="2019-05" db="EMBL/GenBank/DDBJ databases">
        <title>A comparative analysis of the Nautiliaceae.</title>
        <authorList>
            <person name="Grosche A."/>
            <person name="Smedile F."/>
            <person name="Vetriani C."/>
        </authorList>
    </citation>
    <scope>NUCLEOTIDE SEQUENCE [LARGE SCALE GENOMIC DNA]</scope>
    <source>
        <strain evidence="5 6">TB-2</strain>
    </source>
</reference>